<gene>
    <name evidence="1" type="ordered locus">amb3767</name>
</gene>
<protein>
    <submittedName>
        <fullName evidence="1">Uncharacterized protein</fullName>
    </submittedName>
</protein>
<name>Q2W0Q4_PARM1</name>
<keyword evidence="2" id="KW-1185">Reference proteome</keyword>
<proteinExistence type="predicted"/>
<accession>Q2W0Q4</accession>
<dbReference type="GO" id="GO:0006400">
    <property type="term" value="P:tRNA modification"/>
    <property type="evidence" value="ECO:0007669"/>
    <property type="project" value="InterPro"/>
</dbReference>
<evidence type="ECO:0000313" key="1">
    <source>
        <dbReference type="EMBL" id="BAE52571.1"/>
    </source>
</evidence>
<dbReference type="AlphaFoldDB" id="Q2W0Q4"/>
<evidence type="ECO:0000313" key="2">
    <source>
        <dbReference type="Proteomes" id="UP000007058"/>
    </source>
</evidence>
<dbReference type="Proteomes" id="UP000007058">
    <property type="component" value="Chromosome"/>
</dbReference>
<dbReference type="Gene3D" id="3.20.20.105">
    <property type="entry name" value="Queuine tRNA-ribosyltransferase-like"/>
    <property type="match status" value="1"/>
</dbReference>
<dbReference type="EMBL" id="AP007255">
    <property type="protein sequence ID" value="BAE52571.1"/>
    <property type="molecule type" value="Genomic_DNA"/>
</dbReference>
<reference evidence="1 2" key="1">
    <citation type="journal article" date="2005" name="DNA Res.">
        <title>Complete genome sequence of the facultative anaerobic magnetotactic bacterium Magnetospirillum sp. strain AMB-1.</title>
        <authorList>
            <person name="Matsunaga T."/>
            <person name="Okamura Y."/>
            <person name="Fukuda Y."/>
            <person name="Wahyudi A.T."/>
            <person name="Murase Y."/>
            <person name="Takeyama H."/>
        </authorList>
    </citation>
    <scope>NUCLEOTIDE SEQUENCE [LARGE SCALE GENOMIC DNA]</scope>
    <source>
        <strain evidence="2">ATCC 700264 / AMB-1</strain>
    </source>
</reference>
<dbReference type="HOGENOM" id="CLU_806099_0_0_5"/>
<sequence length="344" mass="38881">MLMSDSGGFQVLTGVWTPKDYYEKREQILRWQEEISDIGIAMDVPSGCVNSRKAKSIESVDEALFWSKANFTWQVKNRNPSKMRMLNVIQGLEIEGQNGVLRWYDEVKGYCDRRQWGERAFDGWSFGGYAARDTQAALRVISRMLQDGFLGKHSNHRWIHVLGVTSAKRVATFTLIQKALRQILGDEDFTVSCDSSNGCFAVGTKGNYYTDGGRGIVQRKVLHAQWFQPTCGKDCRIYCTADNPDCGPCIEQRIRNMITMFGTSTLNFHMPFEMILDLVNYDEAGRLSPLGYLAFMNISMEMFLRYAYRSSSKIVDAKAGVVSQLVAALKSETPESDLAKIKLA</sequence>
<dbReference type="KEGG" id="mag:amb3767"/>
<dbReference type="InterPro" id="IPR036511">
    <property type="entry name" value="TGT-like_sf"/>
</dbReference>
<organism evidence="1 2">
    <name type="scientific">Paramagnetospirillum magneticum (strain ATCC 700264 / AMB-1)</name>
    <name type="common">Magnetospirillum magneticum</name>
    <dbReference type="NCBI Taxonomy" id="342108"/>
    <lineage>
        <taxon>Bacteria</taxon>
        <taxon>Pseudomonadati</taxon>
        <taxon>Pseudomonadota</taxon>
        <taxon>Alphaproteobacteria</taxon>
        <taxon>Rhodospirillales</taxon>
        <taxon>Magnetospirillaceae</taxon>
        <taxon>Paramagnetospirillum</taxon>
    </lineage>
</organism>